<evidence type="ECO:0000313" key="1">
    <source>
        <dbReference type="EMBL" id="MFK8294100.1"/>
    </source>
</evidence>
<dbReference type="RefSeq" id="WP_405254643.1">
    <property type="nucleotide sequence ID" value="NZ_JBJGWE010000007.1"/>
</dbReference>
<evidence type="ECO:0008006" key="3">
    <source>
        <dbReference type="Google" id="ProtNLM"/>
    </source>
</evidence>
<name>A0ABW8QCS6_9FLAO</name>
<dbReference type="SUPFAM" id="SSF49265">
    <property type="entry name" value="Fibronectin type III"/>
    <property type="match status" value="1"/>
</dbReference>
<organism evidence="1 2">
    <name type="scientific">Capnocytophaga stomatis</name>
    <dbReference type="NCBI Taxonomy" id="1848904"/>
    <lineage>
        <taxon>Bacteria</taxon>
        <taxon>Pseudomonadati</taxon>
        <taxon>Bacteroidota</taxon>
        <taxon>Flavobacteriia</taxon>
        <taxon>Flavobacteriales</taxon>
        <taxon>Flavobacteriaceae</taxon>
        <taxon>Capnocytophaga</taxon>
    </lineage>
</organism>
<accession>A0ABW8QCS6</accession>
<dbReference type="Gene3D" id="2.60.40.10">
    <property type="entry name" value="Immunoglobulins"/>
    <property type="match status" value="4"/>
</dbReference>
<dbReference type="Proteomes" id="UP001622370">
    <property type="component" value="Unassembled WGS sequence"/>
</dbReference>
<dbReference type="InterPro" id="IPR013783">
    <property type="entry name" value="Ig-like_fold"/>
</dbReference>
<sequence length="688" mass="79247">MIPFRCILITILMLSTEIFSQEKASLQLVKETRSDAICLRWAVDAPLAWQKSNTIGFRLERFTILRDGKLLSAPERLDLGTFMVPKLEAWQSLVEQNDNAAIVAQAIYGEDFQVEISSNQSAIEGIVNKAKEVEQRFSFALMAADLDFEVARFAGWGYVDKQVKKNEKYFYKIHLLPNEKLSLEAGSVMASLDEYEPLPAPLDFNAFFQDQKVLLTWDYKTLSSLYSYYFLEKAEEKTDFKSVSELPVVNMNQETNSSSMVYIDSLSQNDKEFSYRLRGKTIFGSYSPYTEVVSGKGIKSLSIAAQLSKIQAVDNQQYRVLWNFPKENENEITHFALLHSANDREYRIVKDEISVAERSVVHSPPTSSNYYKIRTFGRDGSQQDSFAMLVQPEDDTPPLEVQQLIGNIDSLGIVRLQWKANTEADLMGYYVFRAHQKEEEMMRITGSHITDTHFTDTLSLKNLNEKIFYAVTAIDFRKNESSRSEILQLTKPDKIPPSTPIFTGYTQEKNHWKITWRQSFDNDVIHYHLYRKEKEATQWHKIHSEKHSHQESYTYKEPATLSGTFVYSLRAEDRSGNFSEYAPVIHIHHKPLTDTRVLRGLNSRVGQGKIELRWDKLKVTISEIVIYKSIKGEKPTLWRSFSQPVTSVEDTDIAPDTTYQYLIKVILQDQSPTPTQKIEVFVKDADIQ</sequence>
<comment type="caution">
    <text evidence="1">The sequence shown here is derived from an EMBL/GenBank/DDBJ whole genome shotgun (WGS) entry which is preliminary data.</text>
</comment>
<keyword evidence="2" id="KW-1185">Reference proteome</keyword>
<dbReference type="InterPro" id="IPR036116">
    <property type="entry name" value="FN3_sf"/>
</dbReference>
<proteinExistence type="predicted"/>
<evidence type="ECO:0000313" key="2">
    <source>
        <dbReference type="Proteomes" id="UP001622370"/>
    </source>
</evidence>
<protein>
    <recommendedName>
        <fullName evidence="3">Fibronectin type III</fullName>
    </recommendedName>
</protein>
<dbReference type="EMBL" id="JBJGWJ010000007">
    <property type="protein sequence ID" value="MFK8294100.1"/>
    <property type="molecule type" value="Genomic_DNA"/>
</dbReference>
<gene>
    <name evidence="1" type="ORF">ACI76L_09925</name>
</gene>
<reference evidence="1 2" key="1">
    <citation type="journal article" date="2016" name="Sci. Rep.">
        <title>Whole genome sequencing identifies a novel species of the genus Capnocytophaga isolated from dog and cat bite wounds in humans.</title>
        <authorList>
            <person name="Zangenah S."/>
            <person name="Abbasi N."/>
            <person name="Andersson A.F."/>
            <person name="Bergman P."/>
        </authorList>
    </citation>
    <scope>NUCLEOTIDE SEQUENCE [LARGE SCALE GENOMIC DNA]</scope>
    <source>
        <strain evidence="1 2">W5</strain>
    </source>
</reference>